<feature type="disulfide bond" evidence="26">
    <location>
        <begin position="1223"/>
        <end position="1238"/>
    </location>
</feature>
<keyword evidence="12" id="KW-0245">EGF-like domain</keyword>
<dbReference type="InterPro" id="IPR000033">
    <property type="entry name" value="LDLR_classB_rpt"/>
</dbReference>
<dbReference type="Gene3D" id="2.10.70.80">
    <property type="match status" value="1"/>
</dbReference>
<feature type="disulfide bond" evidence="26">
    <location>
        <begin position="1374"/>
        <end position="1389"/>
    </location>
</feature>
<dbReference type="Pfam" id="PF15902">
    <property type="entry name" value="Sortilin-Vps10"/>
    <property type="match status" value="1"/>
</dbReference>
<keyword evidence="14" id="KW-0732">Signal</keyword>
<evidence type="ECO:0000256" key="4">
    <source>
        <dbReference type="ARBA" id="ARBA00004251"/>
    </source>
</evidence>
<feature type="domain" description="Fibronectin type-III" evidence="29">
    <location>
        <begin position="1683"/>
        <end position="1772"/>
    </location>
</feature>
<dbReference type="InterPro" id="IPR036055">
    <property type="entry name" value="LDL_receptor-like_sf"/>
</dbReference>
<dbReference type="GO" id="GO:0031901">
    <property type="term" value="C:early endosome membrane"/>
    <property type="evidence" value="ECO:0007669"/>
    <property type="project" value="UniProtKB-SubCell"/>
</dbReference>
<evidence type="ECO:0000256" key="14">
    <source>
        <dbReference type="ARBA" id="ARBA00022729"/>
    </source>
</evidence>
<feature type="disulfide bond" evidence="26">
    <location>
        <begin position="1140"/>
        <end position="1155"/>
    </location>
</feature>
<feature type="disulfide bond" evidence="26">
    <location>
        <begin position="1355"/>
        <end position="1367"/>
    </location>
</feature>
<dbReference type="EMBL" id="OA565579">
    <property type="protein sequence ID" value="CAD7197315.1"/>
    <property type="molecule type" value="Genomic_DNA"/>
</dbReference>
<evidence type="ECO:0000256" key="1">
    <source>
        <dbReference type="ARBA" id="ARBA00004115"/>
    </source>
</evidence>
<evidence type="ECO:0000256" key="27">
    <source>
        <dbReference type="PROSITE-ProRule" id="PRU00461"/>
    </source>
</evidence>
<feature type="disulfide bond" evidence="26">
    <location>
        <begin position="1307"/>
        <end position="1325"/>
    </location>
</feature>
<feature type="disulfide bond" evidence="26">
    <location>
        <begin position="1101"/>
        <end position="1116"/>
    </location>
</feature>
<dbReference type="PROSITE" id="PS51120">
    <property type="entry name" value="LDLRB"/>
    <property type="match status" value="2"/>
</dbReference>
<dbReference type="SUPFAM" id="SSF57424">
    <property type="entry name" value="LDL receptor-like module"/>
    <property type="match status" value="9"/>
</dbReference>
<dbReference type="CDD" id="cd00063">
    <property type="entry name" value="FN3"/>
    <property type="match status" value="2"/>
</dbReference>
<feature type="disulfide bond" evidence="26">
    <location>
        <begin position="1300"/>
        <end position="1312"/>
    </location>
</feature>
<dbReference type="GO" id="GO:0005886">
    <property type="term" value="C:plasma membrane"/>
    <property type="evidence" value="ECO:0007669"/>
    <property type="project" value="UniProtKB-SubCell"/>
</dbReference>
<feature type="repeat" description="LDL-receptor class B" evidence="27">
    <location>
        <begin position="934"/>
        <end position="978"/>
    </location>
</feature>
<feature type="domain" description="Fibronectin type-III" evidence="29">
    <location>
        <begin position="1587"/>
        <end position="1678"/>
    </location>
</feature>
<evidence type="ECO:0000256" key="16">
    <source>
        <dbReference type="ARBA" id="ARBA00022753"/>
    </source>
</evidence>
<evidence type="ECO:0000256" key="6">
    <source>
        <dbReference type="ARBA" id="ARBA00004480"/>
    </source>
</evidence>
<evidence type="ECO:0000256" key="18">
    <source>
        <dbReference type="ARBA" id="ARBA00023034"/>
    </source>
</evidence>
<dbReference type="CDD" id="cd00112">
    <property type="entry name" value="LDLa"/>
    <property type="match status" value="9"/>
</dbReference>
<dbReference type="FunFam" id="4.10.400.10:FF:000011">
    <property type="entry name" value="Low-density lipoprotein receptor-related protein 1"/>
    <property type="match status" value="1"/>
</dbReference>
<dbReference type="PANTHER" id="PTHR12106:SF27">
    <property type="entry name" value="SORTILIN-RELATED RECEPTOR"/>
    <property type="match status" value="1"/>
</dbReference>
<keyword evidence="22" id="KW-0325">Glycoprotein</keyword>
<dbReference type="Gene3D" id="4.10.400.10">
    <property type="entry name" value="Low-density Lipoprotein Receptor"/>
    <property type="match status" value="9"/>
</dbReference>
<evidence type="ECO:0000256" key="26">
    <source>
        <dbReference type="PROSITE-ProRule" id="PRU00124"/>
    </source>
</evidence>
<dbReference type="GO" id="GO:0005789">
    <property type="term" value="C:endoplasmic reticulum membrane"/>
    <property type="evidence" value="ECO:0007669"/>
    <property type="project" value="UniProtKB-SubCell"/>
</dbReference>
<keyword evidence="28" id="KW-0812">Transmembrane</keyword>
<dbReference type="InterPro" id="IPR036116">
    <property type="entry name" value="FN3_sf"/>
</dbReference>
<evidence type="ECO:0000256" key="23">
    <source>
        <dbReference type="ARBA" id="ARBA00023329"/>
    </source>
</evidence>
<proteinExistence type="inferred from homology"/>
<keyword evidence="13" id="KW-0254">Endocytosis</keyword>
<evidence type="ECO:0000256" key="11">
    <source>
        <dbReference type="ARBA" id="ARBA00022475"/>
    </source>
</evidence>
<protein>
    <recommendedName>
        <fullName evidence="9">Sortilin-related receptor</fullName>
    </recommendedName>
    <alternativeName>
        <fullName evidence="24">Low-density lipoprotein receptor relative with 11 ligand-binding repeats</fullName>
    </alternativeName>
    <alternativeName>
        <fullName evidence="25">Sorting protein-related receptor containing LDLR class A repeats</fullName>
    </alternativeName>
</protein>
<feature type="domain" description="Fibronectin type-III" evidence="29">
    <location>
        <begin position="1872"/>
        <end position="1970"/>
    </location>
</feature>
<keyword evidence="17" id="KW-0256">Endoplasmic reticulum</keyword>
<comment type="similarity">
    <text evidence="8">Belongs to the VPS10-related sortilin family. SORL1 subfamily.</text>
</comment>
<comment type="subcellular location">
    <subcellularLocation>
        <location evidence="4">Cell membrane</location>
        <topology evidence="4">Single-pass type I membrane protein</topology>
    </subcellularLocation>
    <subcellularLocation>
        <location evidence="3">Cytoplasmic vesicle</location>
        <location evidence="3">Secretory vesicle membrane</location>
        <topology evidence="3">Single-pass type I membrane protein</topology>
    </subcellularLocation>
    <subcellularLocation>
        <location evidence="2">Early endosome membrane</location>
        <topology evidence="2">Single-pass type I membrane protein</topology>
    </subcellularLocation>
    <subcellularLocation>
        <location evidence="1">Endoplasmic reticulum membrane</location>
        <topology evidence="1">Single-pass type I membrane protein</topology>
    </subcellularLocation>
    <subcellularLocation>
        <location evidence="7">Endosome</location>
        <location evidence="7">Multivesicular body membrane</location>
        <topology evidence="7">Single-pass type I membrane protein</topology>
    </subcellularLocation>
    <subcellularLocation>
        <location evidence="5">Golgi apparatus</location>
        <location evidence="5">trans-Golgi network membrane</location>
        <topology evidence="5">Single-pass type I membrane protein</topology>
    </subcellularLocation>
    <subcellularLocation>
        <location evidence="6">Recycling endosome membrane</location>
        <topology evidence="6">Single-pass type I membrane protein</topology>
    </subcellularLocation>
</comment>
<keyword evidence="28" id="KW-1133">Transmembrane helix</keyword>
<dbReference type="SUPFAM" id="SSF110296">
    <property type="entry name" value="Oligoxyloglucan reducing end-specific cellobiohydrolase"/>
    <property type="match status" value="1"/>
</dbReference>
<keyword evidence="10" id="KW-0813">Transport</keyword>
<dbReference type="InterPro" id="IPR011042">
    <property type="entry name" value="6-blade_b-propeller_TolB-like"/>
</dbReference>
<feature type="disulfide bond" evidence="26">
    <location>
        <begin position="1451"/>
        <end position="1469"/>
    </location>
</feature>
<dbReference type="PANTHER" id="PTHR12106">
    <property type="entry name" value="SORTILIN RELATED"/>
    <property type="match status" value="1"/>
</dbReference>
<feature type="disulfide bond" evidence="26">
    <location>
        <begin position="1160"/>
        <end position="1172"/>
    </location>
</feature>
<feature type="disulfide bond" evidence="26">
    <location>
        <begin position="1243"/>
        <end position="1255"/>
    </location>
</feature>
<dbReference type="PROSITE" id="PS50068">
    <property type="entry name" value="LDLRA_2"/>
    <property type="match status" value="9"/>
</dbReference>
<feature type="disulfide bond" evidence="26">
    <location>
        <begin position="1082"/>
        <end position="1094"/>
    </location>
</feature>
<evidence type="ECO:0000313" key="30">
    <source>
        <dbReference type="EMBL" id="CAD7197315.1"/>
    </source>
</evidence>
<dbReference type="SMART" id="SM00602">
    <property type="entry name" value="VPS10"/>
    <property type="match status" value="1"/>
</dbReference>
<keyword evidence="19 28" id="KW-0472">Membrane</keyword>
<dbReference type="InterPro" id="IPR023415">
    <property type="entry name" value="LDLR_class-A_CS"/>
</dbReference>
<evidence type="ECO:0000256" key="25">
    <source>
        <dbReference type="ARBA" id="ARBA00032450"/>
    </source>
</evidence>
<evidence type="ECO:0000256" key="21">
    <source>
        <dbReference type="ARBA" id="ARBA00023170"/>
    </source>
</evidence>
<evidence type="ECO:0000256" key="9">
    <source>
        <dbReference type="ARBA" id="ARBA00013467"/>
    </source>
</evidence>
<evidence type="ECO:0000256" key="7">
    <source>
        <dbReference type="ARBA" id="ARBA00004545"/>
    </source>
</evidence>
<evidence type="ECO:0000256" key="8">
    <source>
        <dbReference type="ARBA" id="ARBA00007041"/>
    </source>
</evidence>
<dbReference type="SMART" id="SM00135">
    <property type="entry name" value="LY"/>
    <property type="match status" value="5"/>
</dbReference>
<dbReference type="GO" id="GO:0006897">
    <property type="term" value="P:endocytosis"/>
    <property type="evidence" value="ECO:0007669"/>
    <property type="project" value="UniProtKB-KW"/>
</dbReference>
<dbReference type="InterPro" id="IPR013783">
    <property type="entry name" value="Ig-like_fold"/>
</dbReference>
<accession>A0A7R8Z8B1</accession>
<feature type="disulfide bond" evidence="26">
    <location>
        <begin position="1444"/>
        <end position="1456"/>
    </location>
</feature>
<dbReference type="InterPro" id="IPR003961">
    <property type="entry name" value="FN3_dom"/>
</dbReference>
<dbReference type="FunFam" id="4.10.400.10:FF:000034">
    <property type="entry name" value="Low-density lipoprotein receptor-related protein 2"/>
    <property type="match status" value="1"/>
</dbReference>
<dbReference type="SUPFAM" id="SSF63825">
    <property type="entry name" value="YWTD domain"/>
    <property type="match status" value="1"/>
</dbReference>
<keyword evidence="20 26" id="KW-1015">Disulfide bond</keyword>
<evidence type="ECO:0000256" key="10">
    <source>
        <dbReference type="ARBA" id="ARBA00022448"/>
    </source>
</evidence>
<evidence type="ECO:0000256" key="3">
    <source>
        <dbReference type="ARBA" id="ARBA00004212"/>
    </source>
</evidence>
<dbReference type="Gene3D" id="2.120.10.30">
    <property type="entry name" value="TolB, C-terminal domain"/>
    <property type="match status" value="1"/>
</dbReference>
<dbReference type="InterPro" id="IPR006581">
    <property type="entry name" value="VPS10"/>
</dbReference>
<keyword evidence="23" id="KW-0968">Cytoplasmic vesicle</keyword>
<evidence type="ECO:0000256" key="17">
    <source>
        <dbReference type="ARBA" id="ARBA00022824"/>
    </source>
</evidence>
<dbReference type="Gene3D" id="2.60.40.10">
    <property type="entry name" value="Immunoglobulins"/>
    <property type="match status" value="3"/>
</dbReference>
<dbReference type="InterPro" id="IPR002172">
    <property type="entry name" value="LDrepeatLR_classA_rpt"/>
</dbReference>
<keyword evidence="18" id="KW-0333">Golgi apparatus</keyword>
<dbReference type="Gene3D" id="2.130.10.10">
    <property type="entry name" value="YVTN repeat-like/Quinoprotein amine dehydrogenase"/>
    <property type="match status" value="1"/>
</dbReference>
<feature type="repeat" description="LDL-receptor class B" evidence="27">
    <location>
        <begin position="888"/>
        <end position="933"/>
    </location>
</feature>
<dbReference type="SMART" id="SM00192">
    <property type="entry name" value="LDLa"/>
    <property type="match status" value="9"/>
</dbReference>
<dbReference type="InterPro" id="IPR031778">
    <property type="entry name" value="Sortilin_N"/>
</dbReference>
<comment type="caution">
    <text evidence="26">Lacks conserved residue(s) required for the propagation of feature annotation.</text>
</comment>
<dbReference type="Pfam" id="PF00041">
    <property type="entry name" value="fn3"/>
    <property type="match status" value="2"/>
</dbReference>
<dbReference type="Pfam" id="PF15901">
    <property type="entry name" value="Sortilin_C"/>
    <property type="match status" value="1"/>
</dbReference>
<evidence type="ECO:0000256" key="19">
    <source>
        <dbReference type="ARBA" id="ARBA00023136"/>
    </source>
</evidence>
<feature type="disulfide bond" evidence="26">
    <location>
        <begin position="1128"/>
        <end position="1146"/>
    </location>
</feature>
<dbReference type="InterPro" id="IPR015943">
    <property type="entry name" value="WD40/YVTN_repeat-like_dom_sf"/>
</dbReference>
<keyword evidence="15" id="KW-0677">Repeat</keyword>
<dbReference type="GO" id="GO:0005794">
    <property type="term" value="C:Golgi apparatus"/>
    <property type="evidence" value="ECO:0007669"/>
    <property type="project" value="UniProtKB-SubCell"/>
</dbReference>
<dbReference type="PROSITE" id="PS01209">
    <property type="entry name" value="LDLRA_1"/>
    <property type="match status" value="3"/>
</dbReference>
<organism evidence="30">
    <name type="scientific">Timema douglasi</name>
    <name type="common">Walking stick</name>
    <dbReference type="NCBI Taxonomy" id="61478"/>
    <lineage>
        <taxon>Eukaryota</taxon>
        <taxon>Metazoa</taxon>
        <taxon>Ecdysozoa</taxon>
        <taxon>Arthropoda</taxon>
        <taxon>Hexapoda</taxon>
        <taxon>Insecta</taxon>
        <taxon>Pterygota</taxon>
        <taxon>Neoptera</taxon>
        <taxon>Polyneoptera</taxon>
        <taxon>Phasmatodea</taxon>
        <taxon>Timematodea</taxon>
        <taxon>Timematoidea</taxon>
        <taxon>Timematidae</taxon>
        <taxon>Timema</taxon>
    </lineage>
</organism>
<dbReference type="InterPro" id="IPR031777">
    <property type="entry name" value="Sortilin_C"/>
</dbReference>
<dbReference type="PROSITE" id="PS50853">
    <property type="entry name" value="FN3"/>
    <property type="match status" value="3"/>
</dbReference>
<keyword evidence="16" id="KW-0967">Endosome</keyword>
<gene>
    <name evidence="30" type="ORF">TDIB3V08_LOCUS3625</name>
</gene>
<sequence length="2135" mass="240195">MAAFVRLICSAFFVLLYFELFETVVILASPSRNLHIYEDPKEILRKRNTVVLNREDTSDNSLPGRTKRSVLPTQTKLNITTKINFLNDSHQQLMVHWAGEGSDVIVCLARDINSKLNQRPSAVYFSYNYGDTFENITNQFELGPNKGYATLDKFYTHPKFNLYMVFADVANQMIYTTTCQGNVTRIKLNFHPSNITFHEEEPLTFLAYDMVDPEKKLWVTKDFGQTWYKVHEYVKAFYWVTGLDSSDPAAGQTTYLALERGEPKGSSTVLLSKSLFQNPRGTSVLIEDVDNFQVRGDFMFVTRQSGRDNLDLYISHKKGEFLRAQFQSEMNRREFYIADITDTQVFVVVSHTQSQANLYVSQAEEGRSLKFALSLERIFCYFPNTTWRDSWLSNVAEETFADFHKVEGLNGIYIASQVFSNVSEGKIGPEHLMTMITFDRGGVWQPLAAPLYDEDGNRVNCSIKDGCSLHLSQKFTQLYPLSRSVPILSSRSAPGVIMATGVLGKSLKGHPGVFLSTDAGLSWRQILNDYYFFNFGDHGGVLVAVKYYKAHGETRDLLYSTDDGETWQTFEFSQNNLRVYGLMTEPGENTTIFTMFGSFVGAHQWLILKVDLRNAFTYVCTKDDYKFWSPSAVSGPRMPCLLGRKETYERRVPHSNCYNGRDYDRPVKLEVCECELEDFECDFGFVHNMVLHTCIRNKSSLYDPYAIPSSCKPGNFYNRTKGYRKIPGDACEGGNDQLYLPARLPCPYKEKKEFLIVAQRQRIIRVDLEDPKLEILPISQNLQNVIAIEFDMRNNCVYWADIVNDTISRQCLSDGSQGAEILVKTNLDSIEGMALDWVSNTLYFVDGMRTKIEVVRTDIHYEGRMRRTILDSRNLKKPRGIAVHPMEGFIFWTDWAPGDPSLGRANLDGSNVKRLFEKPRVEWPNGITIDHIAERIYWVDAKLDYIASAALDGSKFKQIIANDVRVKHPFAVAVFKDNLYWDDWEQKAIFTADKDHGVEVHAILNQLSGLMDLKVFAHSIQEGNNSCGLTAKVCSHLCVGLPQRQSACLCPDTMVMKNNECMCPENKPAFANGTCPSLLNTCTSEQFSCGNGVCIPRTWMCDGDNDCGDTSDEINCSHPHCPAKLFSCGDGKCIEPYWRCDFDQDCADGSDEKNCSYGVCAKGQFQCANMRCISERWRCDQEDDCKDGSDERNCATRTPPASCKGGEFQCVKDYMCIPSSWRCDGEKDCADNSDETNCVAVNCESWQFKCKNNRCIFMSWKCDGDNDCEEDDPSDEENCTATHEPTERPPDMPFLPTNSCNSWMFTCSNCKCVPYWWKCDGVDDCGDRSDEIGCGDLVTTLTPSSSTPSPHSFTCKENEFRCYTGDCIMESWVCDGTGDCPGEEDEENCKEVVRCGVNEFMCRKDGSCIHMSWVCDGKIDCPDNSDEVACVRNNTTSAPATPSCHPGFFPCDINLCLPMVRLCDGHQDCYDGFDEGRNCNNATTKVFQVQMSVDSHRTNSSSLLLVWWLPMSTNVPLEYLPSICELNSMGKWINSTWTSDFEHWFTGLKAYTLYNMTVFVRQKDNTNIVFPPAQYIAATTAQGVPSPPWNLTVVQLTSSQVQVSWMVPAQPNGIIQEYTVFLSPPIPPLARKTTSDQQSVVIESTYKPGHTYSYWVRARNGAAESNDSRPQTLLFDESSVIGSIQGLVITSKNDHSVVLSWKPLNKVEGYHVYPRANPPLPRLDSFIVSENNVTVSNLSPGMTYAVEICGFSKSFTGPKSSISFTTEGLPLPEISGLNGTVLKQHGTTVNLHWDAPKYSIKQYWKYGVYYALNVQELFDKPKLRTQNVTATVSGLEACESYVFAVGLVGPLGSGPLSSHPYSILTEFNPDAPPKNLHATTDPTNETRVLVTWQSSCPEMDTDVNYLVTIEELTHGQSSTVTMLPTRNTSLNYWFITRHGGRYRFSVRTGNAHSNSSRVVEYTAPIILPPGQVQVLPEKNGSYFVYWKETKLPDALQGKKFQYVVMVSPGRSINMSAIKEYRANNPPIILNNMNSDTIYSVAVVLETEEASWAAVLTTSNLVSVVVPVILVVIVLVAALGFFIFRHRRLQRSFVSFANSHYDTRSGATTFSGGDGLDEEDSPVIRGFSDDEPLVIA</sequence>
<evidence type="ECO:0000256" key="15">
    <source>
        <dbReference type="ARBA" id="ARBA00022737"/>
    </source>
</evidence>
<keyword evidence="21" id="KW-0675">Receptor</keyword>
<dbReference type="FunFam" id="4.10.400.10:FF:000004">
    <property type="entry name" value="Low-density lipoprotein receptor-related protein 1"/>
    <property type="match status" value="1"/>
</dbReference>
<feature type="disulfide bond" evidence="26">
    <location>
        <begin position="1121"/>
        <end position="1133"/>
    </location>
</feature>
<dbReference type="FunFam" id="3.30.60.270:FF:000002">
    <property type="entry name" value="Sortilin-related receptor isoform A"/>
    <property type="match status" value="1"/>
</dbReference>
<dbReference type="GO" id="GO:0055038">
    <property type="term" value="C:recycling endosome membrane"/>
    <property type="evidence" value="ECO:0007669"/>
    <property type="project" value="UniProtKB-SubCell"/>
</dbReference>
<feature type="disulfide bond" evidence="26">
    <location>
        <begin position="1167"/>
        <end position="1185"/>
    </location>
</feature>
<evidence type="ECO:0000256" key="20">
    <source>
        <dbReference type="ARBA" id="ARBA00023157"/>
    </source>
</evidence>
<feature type="disulfide bond" evidence="26">
    <location>
        <begin position="1319"/>
        <end position="1334"/>
    </location>
</feature>
<dbReference type="FunFam" id="2.120.10.30:FF:000241">
    <property type="entry name" value="Low-density lipoprotein receptor-related protein 6"/>
    <property type="match status" value="1"/>
</dbReference>
<evidence type="ECO:0000259" key="29">
    <source>
        <dbReference type="PROSITE" id="PS50853"/>
    </source>
</evidence>
<dbReference type="InterPro" id="IPR050310">
    <property type="entry name" value="VPS10-sortilin"/>
</dbReference>
<dbReference type="GO" id="GO:0006892">
    <property type="term" value="P:post-Golgi vesicle-mediated transport"/>
    <property type="evidence" value="ECO:0007669"/>
    <property type="project" value="TreeGrafter"/>
</dbReference>
<evidence type="ECO:0000256" key="28">
    <source>
        <dbReference type="SAM" id="Phobius"/>
    </source>
</evidence>
<dbReference type="InterPro" id="IPR057841">
    <property type="entry name" value="FN3_SORL1"/>
</dbReference>
<evidence type="ECO:0000256" key="22">
    <source>
        <dbReference type="ARBA" id="ARBA00023180"/>
    </source>
</evidence>
<evidence type="ECO:0000256" key="5">
    <source>
        <dbReference type="ARBA" id="ARBA00004393"/>
    </source>
</evidence>
<feature type="disulfide bond" evidence="26">
    <location>
        <begin position="1179"/>
        <end position="1194"/>
    </location>
</feature>
<dbReference type="Pfam" id="PF00058">
    <property type="entry name" value="Ldl_recept_b"/>
    <property type="match status" value="2"/>
</dbReference>
<dbReference type="SMART" id="SM00060">
    <property type="entry name" value="FN3"/>
    <property type="match status" value="5"/>
</dbReference>
<evidence type="ECO:0000256" key="12">
    <source>
        <dbReference type="ARBA" id="ARBA00022536"/>
    </source>
</evidence>
<dbReference type="Pfam" id="PF25814">
    <property type="entry name" value="fn3_SORL1"/>
    <property type="match status" value="1"/>
</dbReference>
<dbReference type="GO" id="GO:0030658">
    <property type="term" value="C:transport vesicle membrane"/>
    <property type="evidence" value="ECO:0007669"/>
    <property type="project" value="UniProtKB-SubCell"/>
</dbReference>
<evidence type="ECO:0000256" key="2">
    <source>
        <dbReference type="ARBA" id="ARBA00004158"/>
    </source>
</evidence>
<keyword evidence="11" id="KW-1003">Cell membrane</keyword>
<feature type="disulfide bond" evidence="26">
    <location>
        <begin position="1250"/>
        <end position="1268"/>
    </location>
</feature>
<feature type="disulfide bond" evidence="26">
    <location>
        <begin position="1415"/>
        <end position="1430"/>
    </location>
</feature>
<dbReference type="GO" id="GO:0032585">
    <property type="term" value="C:multivesicular body membrane"/>
    <property type="evidence" value="ECO:0007669"/>
    <property type="project" value="UniProtKB-SubCell"/>
</dbReference>
<dbReference type="PRINTS" id="PR00261">
    <property type="entry name" value="LDLRECEPTOR"/>
</dbReference>
<name>A0A7R8Z8B1_TIMDO</name>
<dbReference type="SUPFAM" id="SSF49265">
    <property type="entry name" value="Fibronectin type III"/>
    <property type="match status" value="3"/>
</dbReference>
<feature type="disulfide bond" evidence="26">
    <location>
        <begin position="1362"/>
        <end position="1380"/>
    </location>
</feature>
<dbReference type="Gene3D" id="3.30.60.270">
    <property type="match status" value="1"/>
</dbReference>
<evidence type="ECO:0000256" key="24">
    <source>
        <dbReference type="ARBA" id="ARBA00029896"/>
    </source>
</evidence>
<feature type="transmembrane region" description="Helical" evidence="28">
    <location>
        <begin position="2060"/>
        <end position="2083"/>
    </location>
</feature>
<feature type="disulfide bond" evidence="26">
    <location>
        <begin position="1089"/>
        <end position="1107"/>
    </location>
</feature>
<reference evidence="30" key="1">
    <citation type="submission" date="2020-11" db="EMBL/GenBank/DDBJ databases">
        <authorList>
            <person name="Tran Van P."/>
        </authorList>
    </citation>
    <scope>NUCLEOTIDE SEQUENCE</scope>
</reference>
<evidence type="ECO:0000256" key="13">
    <source>
        <dbReference type="ARBA" id="ARBA00022583"/>
    </source>
</evidence>
<dbReference type="Pfam" id="PF00057">
    <property type="entry name" value="Ldl_recept_a"/>
    <property type="match status" value="9"/>
</dbReference>